<evidence type="ECO:0000313" key="11">
    <source>
        <dbReference type="EMBL" id="CAD7658107.1"/>
    </source>
</evidence>
<dbReference type="SUPFAM" id="SSF55931">
    <property type="entry name" value="Glutamine synthetase/guanido kinase"/>
    <property type="match status" value="1"/>
</dbReference>
<proteinExistence type="inferred from homology"/>
<evidence type="ECO:0000256" key="10">
    <source>
        <dbReference type="RuleBase" id="RU367135"/>
    </source>
</evidence>
<evidence type="ECO:0000256" key="9">
    <source>
        <dbReference type="ARBA" id="ARBA00032122"/>
    </source>
</evidence>
<dbReference type="EMBL" id="CAJPVJ010014326">
    <property type="protein sequence ID" value="CAG2175293.1"/>
    <property type="molecule type" value="Genomic_DNA"/>
</dbReference>
<evidence type="ECO:0000256" key="5">
    <source>
        <dbReference type="ARBA" id="ARBA00022684"/>
    </source>
</evidence>
<evidence type="ECO:0000313" key="12">
    <source>
        <dbReference type="Proteomes" id="UP000728032"/>
    </source>
</evidence>
<sequence>SQKYAEHVRRHGIKQFIHIYNKNKDRIDRCFKWGDEIEYVIVRFDHKSKRVRLSLRAKDILKVMDEREEKEGVNRQVLWRPECAAYQIEGTPGQPFGYNNENNDKQSANNWFNNVENNMRERRRDIDSLLEENEALLCFTNFPRFGCNDTTVPFTKPGPQYSLSGSLFISDEVICPLYNKWMRIEQYWSERTGHRIAINAPIFKDTHTPDPFVQIFNDQQSQRAAKVDHIYMDSNVFGAACCCLQVTLQAFNVDEALVLNDQLAPLAPIMMALSASTPIFRGYLTDRDGRWDVLSSSCDDRTAEESGEKPLKHNKYRIFKPRFASINTYLCESNAKYNDNPIVYNKEYYDEMINAGIPPLVAQHIAYLFIRDPMVIYRDTLDQNDETDSGHFETLQSTNWQTMRFKPPPTNQPSIGWRVEFRPMDLQMTDFENAAYAVFVVLLSRIILKYKLNFIIPISKVDENMSEAQKRDAINRSKFWFRKDIFSSNESQELNNNSNPFCETHDSEEESYIQMTINEIINGYGQEFPGLIPIMKEYVRSISLDAYTSCKVQQYIQLIADRASAKLQTNAQWIRHFVRKHNDYKYDSVVNDTITYDLLFTLNRIQNEDLIIKELVGDYK</sequence>
<dbReference type="GO" id="GO:0017109">
    <property type="term" value="C:glutamate-cysteine ligase complex"/>
    <property type="evidence" value="ECO:0007669"/>
    <property type="project" value="TreeGrafter"/>
</dbReference>
<keyword evidence="4 10" id="KW-0436">Ligase</keyword>
<dbReference type="FunFam" id="3.30.590.50:FF:000007">
    <property type="entry name" value="Glutamate--cysteine ligase"/>
    <property type="match status" value="1"/>
</dbReference>
<organism evidence="11">
    <name type="scientific">Oppiella nova</name>
    <dbReference type="NCBI Taxonomy" id="334625"/>
    <lineage>
        <taxon>Eukaryota</taxon>
        <taxon>Metazoa</taxon>
        <taxon>Ecdysozoa</taxon>
        <taxon>Arthropoda</taxon>
        <taxon>Chelicerata</taxon>
        <taxon>Arachnida</taxon>
        <taxon>Acari</taxon>
        <taxon>Acariformes</taxon>
        <taxon>Sarcoptiformes</taxon>
        <taxon>Oribatida</taxon>
        <taxon>Brachypylina</taxon>
        <taxon>Oppioidea</taxon>
        <taxon>Oppiidae</taxon>
        <taxon>Oppiella</taxon>
    </lineage>
</organism>
<keyword evidence="5 10" id="KW-0317">Glutathione biosynthesis</keyword>
<name>A0A7R9MDN2_9ACAR</name>
<dbReference type="GO" id="GO:0006750">
    <property type="term" value="P:glutathione biosynthetic process"/>
    <property type="evidence" value="ECO:0007669"/>
    <property type="project" value="UniProtKB-UniRule"/>
</dbReference>
<dbReference type="InterPro" id="IPR004308">
    <property type="entry name" value="GCS"/>
</dbReference>
<keyword evidence="6 10" id="KW-0547">Nucleotide-binding</keyword>
<comment type="catalytic activity">
    <reaction evidence="10">
        <text>L-cysteine + L-glutamate + ATP = gamma-L-glutamyl-L-cysteine + ADP + phosphate + H(+)</text>
        <dbReference type="Rhea" id="RHEA:13285"/>
        <dbReference type="ChEBI" id="CHEBI:15378"/>
        <dbReference type="ChEBI" id="CHEBI:29985"/>
        <dbReference type="ChEBI" id="CHEBI:30616"/>
        <dbReference type="ChEBI" id="CHEBI:35235"/>
        <dbReference type="ChEBI" id="CHEBI:43474"/>
        <dbReference type="ChEBI" id="CHEBI:58173"/>
        <dbReference type="ChEBI" id="CHEBI:456216"/>
        <dbReference type="EC" id="6.3.2.2"/>
    </reaction>
</comment>
<dbReference type="EMBL" id="OC929151">
    <property type="protein sequence ID" value="CAD7658107.1"/>
    <property type="molecule type" value="Genomic_DNA"/>
</dbReference>
<keyword evidence="12" id="KW-1185">Reference proteome</keyword>
<dbReference type="PANTHER" id="PTHR11164">
    <property type="entry name" value="GLUTAMATE CYSTEINE LIGASE"/>
    <property type="match status" value="1"/>
</dbReference>
<dbReference type="UniPathway" id="UPA00142">
    <property type="reaction ID" value="UER00209"/>
</dbReference>
<feature type="non-terminal residue" evidence="11">
    <location>
        <position position="1"/>
    </location>
</feature>
<dbReference type="FunFam" id="3.30.590.50:FF:000002">
    <property type="entry name" value="Glutamate--cysteine ligase catalytic subunit"/>
    <property type="match status" value="1"/>
</dbReference>
<keyword evidence="7 10" id="KW-0067">ATP-binding</keyword>
<evidence type="ECO:0000256" key="3">
    <source>
        <dbReference type="ARBA" id="ARBA00012220"/>
    </source>
</evidence>
<dbReference type="Proteomes" id="UP000728032">
    <property type="component" value="Unassembled WGS sequence"/>
</dbReference>
<dbReference type="InterPro" id="IPR014746">
    <property type="entry name" value="Gln_synth/guanido_kin_cat_dom"/>
</dbReference>
<dbReference type="PANTHER" id="PTHR11164:SF0">
    <property type="entry name" value="GLUTAMATE--CYSTEINE LIGASE CATALYTIC SUBUNIT"/>
    <property type="match status" value="1"/>
</dbReference>
<evidence type="ECO:0000256" key="6">
    <source>
        <dbReference type="ARBA" id="ARBA00022741"/>
    </source>
</evidence>
<comment type="similarity">
    <text evidence="2 10">Belongs to the glutamate--cysteine ligase type 3 family.</text>
</comment>
<dbReference type="OrthoDB" id="7939818at2759"/>
<evidence type="ECO:0000256" key="7">
    <source>
        <dbReference type="ARBA" id="ARBA00022840"/>
    </source>
</evidence>
<comment type="pathway">
    <text evidence="1 10">Sulfur metabolism; glutathione biosynthesis; glutathione from L-cysteine and L-glutamate: step 1/2.</text>
</comment>
<dbReference type="Gene3D" id="3.30.590.50">
    <property type="match status" value="2"/>
</dbReference>
<reference evidence="11" key="1">
    <citation type="submission" date="2020-11" db="EMBL/GenBank/DDBJ databases">
        <authorList>
            <person name="Tran Van P."/>
        </authorList>
    </citation>
    <scope>NUCLEOTIDE SEQUENCE</scope>
</reference>
<gene>
    <name evidence="11" type="ORF">ONB1V03_LOCUS14732</name>
</gene>
<dbReference type="Gene3D" id="1.10.8.960">
    <property type="match status" value="1"/>
</dbReference>
<evidence type="ECO:0000256" key="1">
    <source>
        <dbReference type="ARBA" id="ARBA00005006"/>
    </source>
</evidence>
<dbReference type="AlphaFoldDB" id="A0A7R9MDN2"/>
<accession>A0A7R9MDN2</accession>
<dbReference type="EC" id="6.3.2.2" evidence="3 10"/>
<dbReference type="GO" id="GO:0004357">
    <property type="term" value="F:glutamate-cysteine ligase activity"/>
    <property type="evidence" value="ECO:0007669"/>
    <property type="project" value="UniProtKB-UniRule"/>
</dbReference>
<evidence type="ECO:0000256" key="4">
    <source>
        <dbReference type="ARBA" id="ARBA00022598"/>
    </source>
</evidence>
<dbReference type="GO" id="GO:0005524">
    <property type="term" value="F:ATP binding"/>
    <property type="evidence" value="ECO:0007669"/>
    <property type="project" value="UniProtKB-UniRule"/>
</dbReference>
<evidence type="ECO:0000256" key="8">
    <source>
        <dbReference type="ARBA" id="ARBA00030585"/>
    </source>
</evidence>
<dbReference type="Pfam" id="PF03074">
    <property type="entry name" value="GCS"/>
    <property type="match status" value="1"/>
</dbReference>
<protein>
    <recommendedName>
        <fullName evidence="3 10">Glutamate--cysteine ligase</fullName>
        <ecNumber evidence="3 10">6.3.2.2</ecNumber>
    </recommendedName>
    <alternativeName>
        <fullName evidence="9 10">Gamma-ECS</fullName>
    </alternativeName>
    <alternativeName>
        <fullName evidence="8 10">Gamma-glutamylcysteine synthetase</fullName>
    </alternativeName>
</protein>
<evidence type="ECO:0000256" key="2">
    <source>
        <dbReference type="ARBA" id="ARBA00008100"/>
    </source>
</evidence>